<dbReference type="WBParaSite" id="HCON_00158150-00001">
    <property type="protein sequence ID" value="HCON_00158150-00001"/>
    <property type="gene ID" value="HCON_00158150"/>
</dbReference>
<dbReference type="AlphaFoldDB" id="A0A7I5EDG8"/>
<reference evidence="2" key="1">
    <citation type="submission" date="2020-12" db="UniProtKB">
        <authorList>
            <consortium name="WormBaseParasite"/>
        </authorList>
    </citation>
    <scope>IDENTIFICATION</scope>
    <source>
        <strain evidence="2">MHco3</strain>
    </source>
</reference>
<dbReference type="Proteomes" id="UP000025227">
    <property type="component" value="Unplaced"/>
</dbReference>
<proteinExistence type="predicted"/>
<protein>
    <submittedName>
        <fullName evidence="2">Vitellogenin</fullName>
    </submittedName>
</protein>
<name>A0A7I5EDG8_HAECO</name>
<keyword evidence="1" id="KW-1185">Reference proteome</keyword>
<sequence>FFYALSNHEDPFFQMTPSTTHVANASKVPIWAKVTDDGTQVIQSVVIAVPGEVEVRIEMASKFAAEHGFTKISPRVATPFFAGDRMLWVHRTKVFVSAYYVDPKTGAICEICSAHPLPANYSVIVAKDMTIRATEMGELWKDISGQWH</sequence>
<evidence type="ECO:0000313" key="1">
    <source>
        <dbReference type="Proteomes" id="UP000025227"/>
    </source>
</evidence>
<evidence type="ECO:0000313" key="2">
    <source>
        <dbReference type="WBParaSite" id="HCON_00158150-00001"/>
    </source>
</evidence>
<dbReference type="OrthoDB" id="5773685at2759"/>
<organism evidence="1 2">
    <name type="scientific">Haemonchus contortus</name>
    <name type="common">Barber pole worm</name>
    <dbReference type="NCBI Taxonomy" id="6289"/>
    <lineage>
        <taxon>Eukaryota</taxon>
        <taxon>Metazoa</taxon>
        <taxon>Ecdysozoa</taxon>
        <taxon>Nematoda</taxon>
        <taxon>Chromadorea</taxon>
        <taxon>Rhabditida</taxon>
        <taxon>Rhabditina</taxon>
        <taxon>Rhabditomorpha</taxon>
        <taxon>Strongyloidea</taxon>
        <taxon>Trichostrongylidae</taxon>
        <taxon>Haemonchus</taxon>
    </lineage>
</organism>
<accession>A0A7I5EDG8</accession>